<evidence type="ECO:0000313" key="7">
    <source>
        <dbReference type="Proteomes" id="UP000255066"/>
    </source>
</evidence>
<sequence length="299" mass="32109">MADNYQGNDEYEFTDLDALDPEPMDSEEPQQSSAVAKKKMSDMGETNVKRNALIAIVVIVLAMLGYKFLGSFFTSKPKPVDTTEAPVTATVPPTDTTPATATQQPEVVDQEPSIPVSTSASVAPDTTTTTTTNTTQVASGLGDTSSSSANDQQVNQKLSALELSQQNLRTEVNSLSEQLGGVNTSINELTNKINSLNQMITTLAGKVEEQSNQITVLTVRTQPKKIVHKVVKQIVPKNIYYLQAVIPGRAWLIGTNGSTLTVREGTNIAGYGVVRLIDPHQGRVVTSSGQVIRFSPQDS</sequence>
<feature type="region of interest" description="Disordered" evidence="2">
    <location>
        <begin position="1"/>
        <end position="40"/>
    </location>
</feature>
<evidence type="ECO:0000256" key="2">
    <source>
        <dbReference type="SAM" id="MobiDB-lite"/>
    </source>
</evidence>
<keyword evidence="3" id="KW-1133">Transmembrane helix</keyword>
<organism evidence="5 7">
    <name type="scientific">Legionella birminghamensis</name>
    <dbReference type="NCBI Taxonomy" id="28083"/>
    <lineage>
        <taxon>Bacteria</taxon>
        <taxon>Pseudomonadati</taxon>
        <taxon>Pseudomonadota</taxon>
        <taxon>Gammaproteobacteria</taxon>
        <taxon>Legionellales</taxon>
        <taxon>Legionellaceae</taxon>
        <taxon>Legionella</taxon>
    </lineage>
</organism>
<feature type="compositionally biased region" description="Polar residues" evidence="2">
    <location>
        <begin position="136"/>
        <end position="152"/>
    </location>
</feature>
<dbReference type="Proteomes" id="UP000255066">
    <property type="component" value="Unassembled WGS sequence"/>
</dbReference>
<keyword evidence="6" id="KW-1185">Reference proteome</keyword>
<gene>
    <name evidence="4" type="ORF">Lbir_2717</name>
    <name evidence="5" type="ORF">NCTC12437_00945</name>
</gene>
<keyword evidence="1" id="KW-0175">Coiled coil</keyword>
<accession>A0A378I8R2</accession>
<keyword evidence="3" id="KW-0472">Membrane</keyword>
<dbReference type="Proteomes" id="UP000054735">
    <property type="component" value="Unassembled WGS sequence"/>
</dbReference>
<evidence type="ECO:0000313" key="4">
    <source>
        <dbReference type="EMBL" id="KTC68115.1"/>
    </source>
</evidence>
<evidence type="ECO:0000256" key="3">
    <source>
        <dbReference type="SAM" id="Phobius"/>
    </source>
</evidence>
<feature type="compositionally biased region" description="Polar residues" evidence="2">
    <location>
        <begin position="115"/>
        <end position="125"/>
    </location>
</feature>
<dbReference type="OrthoDB" id="5622044at2"/>
<keyword evidence="3" id="KW-0812">Transmembrane</keyword>
<evidence type="ECO:0000313" key="6">
    <source>
        <dbReference type="Proteomes" id="UP000054735"/>
    </source>
</evidence>
<dbReference type="EMBL" id="UGNW01000001">
    <property type="protein sequence ID" value="STX31175.1"/>
    <property type="molecule type" value="Genomic_DNA"/>
</dbReference>
<evidence type="ECO:0000256" key="1">
    <source>
        <dbReference type="SAM" id="Coils"/>
    </source>
</evidence>
<feature type="compositionally biased region" description="Low complexity" evidence="2">
    <location>
        <begin position="126"/>
        <end position="135"/>
    </location>
</feature>
<feature type="region of interest" description="Disordered" evidence="2">
    <location>
        <begin position="75"/>
        <end position="152"/>
    </location>
</feature>
<dbReference type="AlphaFoldDB" id="A0A378I8R2"/>
<reference evidence="4 6" key="1">
    <citation type="submission" date="2015-11" db="EMBL/GenBank/DDBJ databases">
        <title>Genomic analysis of 38 Legionella species identifies large and diverse effector repertoires.</title>
        <authorList>
            <person name="Burstein D."/>
            <person name="Amaro F."/>
            <person name="Zusman T."/>
            <person name="Lifshitz Z."/>
            <person name="Cohen O."/>
            <person name="Gilbert J.A."/>
            <person name="Pupko T."/>
            <person name="Shuman H.A."/>
            <person name="Segal G."/>
        </authorList>
    </citation>
    <scope>NUCLEOTIDE SEQUENCE [LARGE SCALE GENOMIC DNA]</scope>
    <source>
        <strain evidence="4 6">CDC#1407-AL-14</strain>
    </source>
</reference>
<feature type="coiled-coil region" evidence="1">
    <location>
        <begin position="158"/>
        <end position="206"/>
    </location>
</feature>
<dbReference type="RefSeq" id="WP_058524707.1">
    <property type="nucleotide sequence ID" value="NZ_CAAAHV010000004.1"/>
</dbReference>
<feature type="transmembrane region" description="Helical" evidence="3">
    <location>
        <begin position="52"/>
        <end position="69"/>
    </location>
</feature>
<evidence type="ECO:0000313" key="5">
    <source>
        <dbReference type="EMBL" id="STX31175.1"/>
    </source>
</evidence>
<reference evidence="5 7" key="2">
    <citation type="submission" date="2018-06" db="EMBL/GenBank/DDBJ databases">
        <authorList>
            <consortium name="Pathogen Informatics"/>
            <person name="Doyle S."/>
        </authorList>
    </citation>
    <scope>NUCLEOTIDE SEQUENCE [LARGE SCALE GENOMIC DNA]</scope>
    <source>
        <strain evidence="5 7">NCTC12437</strain>
    </source>
</reference>
<feature type="compositionally biased region" description="Acidic residues" evidence="2">
    <location>
        <begin position="9"/>
        <end position="28"/>
    </location>
</feature>
<protein>
    <submittedName>
        <fullName evidence="5">Protein IcmG (DotF)</fullName>
    </submittedName>
</protein>
<feature type="compositionally biased region" description="Low complexity" evidence="2">
    <location>
        <begin position="80"/>
        <end position="107"/>
    </location>
</feature>
<name>A0A378I8R2_9GAMM</name>
<proteinExistence type="predicted"/>
<dbReference type="STRING" id="28083.Lbir_2717"/>
<dbReference type="NCBIfam" id="NF038218">
    <property type="entry name" value="IcmG_DotF_IVB"/>
    <property type="match status" value="1"/>
</dbReference>
<dbReference type="EMBL" id="LNXT01000048">
    <property type="protein sequence ID" value="KTC68115.1"/>
    <property type="molecule type" value="Genomic_DNA"/>
</dbReference>
<dbReference type="Gene3D" id="1.20.5.340">
    <property type="match status" value="1"/>
</dbReference>